<evidence type="ECO:0000313" key="2">
    <source>
        <dbReference type="EMBL" id="CAI9153643.1"/>
    </source>
</evidence>
<dbReference type="Proteomes" id="UP001176941">
    <property type="component" value="Chromosome 10"/>
</dbReference>
<feature type="compositionally biased region" description="Pro residues" evidence="1">
    <location>
        <begin position="187"/>
        <end position="197"/>
    </location>
</feature>
<gene>
    <name evidence="2" type="ORF">MRATA1EN1_LOCUS2605</name>
</gene>
<sequence length="269" mass="29557">MYPLISLLCILGHCPRQTLIVSDPDATCFQSVTLLLQEGGEEKGALWWRLEPTDVETSSDGADDRHGSHGPTALSLRSARPTAHRPPLSSRSMLIKPLLLDTLGRFIWGRVEESGLGDRDSRPQVGRRGSIPEQGPDRHRGTGTHTRVCELRPGAEVPCIVPHDAPRAPWRIRGLRRTEWPGKGTPPANPEFSPPAPRTTRADSRPAHQRRPSSSATFAKGLLWAELSRAHEAGAVEDDTELTLAGKAGSLHREARSRRRSGTACFFFE</sequence>
<feature type="region of interest" description="Disordered" evidence="1">
    <location>
        <begin position="55"/>
        <end position="88"/>
    </location>
</feature>
<evidence type="ECO:0000256" key="1">
    <source>
        <dbReference type="SAM" id="MobiDB-lite"/>
    </source>
</evidence>
<organism evidence="2 3">
    <name type="scientific">Rangifer tarandus platyrhynchus</name>
    <name type="common">Svalbard reindeer</name>
    <dbReference type="NCBI Taxonomy" id="3082113"/>
    <lineage>
        <taxon>Eukaryota</taxon>
        <taxon>Metazoa</taxon>
        <taxon>Chordata</taxon>
        <taxon>Craniata</taxon>
        <taxon>Vertebrata</taxon>
        <taxon>Euteleostomi</taxon>
        <taxon>Mammalia</taxon>
        <taxon>Eutheria</taxon>
        <taxon>Laurasiatheria</taxon>
        <taxon>Artiodactyla</taxon>
        <taxon>Ruminantia</taxon>
        <taxon>Pecora</taxon>
        <taxon>Cervidae</taxon>
        <taxon>Odocoileinae</taxon>
        <taxon>Rangifer</taxon>
    </lineage>
</organism>
<reference evidence="2" key="1">
    <citation type="submission" date="2023-04" db="EMBL/GenBank/DDBJ databases">
        <authorList>
            <consortium name="ELIXIR-Norway"/>
        </authorList>
    </citation>
    <scope>NUCLEOTIDE SEQUENCE [LARGE SCALE GENOMIC DNA]</scope>
</reference>
<proteinExistence type="predicted"/>
<keyword evidence="3" id="KW-1185">Reference proteome</keyword>
<feature type="region of interest" description="Disordered" evidence="1">
    <location>
        <begin position="177"/>
        <end position="216"/>
    </location>
</feature>
<dbReference type="EMBL" id="OX459946">
    <property type="protein sequence ID" value="CAI9153643.1"/>
    <property type="molecule type" value="Genomic_DNA"/>
</dbReference>
<feature type="region of interest" description="Disordered" evidence="1">
    <location>
        <begin position="114"/>
        <end position="145"/>
    </location>
</feature>
<evidence type="ECO:0000313" key="3">
    <source>
        <dbReference type="Proteomes" id="UP001176941"/>
    </source>
</evidence>
<protein>
    <submittedName>
        <fullName evidence="2">Uncharacterized protein</fullName>
    </submittedName>
</protein>
<accession>A0ABN8XX46</accession>
<name>A0ABN8XX46_RANTA</name>